<proteinExistence type="predicted"/>
<dbReference type="EMBL" id="CM055732">
    <property type="protein sequence ID" value="KAJ8011660.1"/>
    <property type="molecule type" value="Genomic_DNA"/>
</dbReference>
<organism evidence="1 2">
    <name type="scientific">Dallia pectoralis</name>
    <name type="common">Alaska blackfish</name>
    <dbReference type="NCBI Taxonomy" id="75939"/>
    <lineage>
        <taxon>Eukaryota</taxon>
        <taxon>Metazoa</taxon>
        <taxon>Chordata</taxon>
        <taxon>Craniata</taxon>
        <taxon>Vertebrata</taxon>
        <taxon>Euteleostomi</taxon>
        <taxon>Actinopterygii</taxon>
        <taxon>Neopterygii</taxon>
        <taxon>Teleostei</taxon>
        <taxon>Protacanthopterygii</taxon>
        <taxon>Esociformes</taxon>
        <taxon>Umbridae</taxon>
        <taxon>Dallia</taxon>
    </lineage>
</organism>
<gene>
    <name evidence="1" type="ORF">DPEC_G00060560</name>
</gene>
<comment type="caution">
    <text evidence="1">The sequence shown here is derived from an EMBL/GenBank/DDBJ whole genome shotgun (WGS) entry which is preliminary data.</text>
</comment>
<evidence type="ECO:0000313" key="1">
    <source>
        <dbReference type="EMBL" id="KAJ8011660.1"/>
    </source>
</evidence>
<evidence type="ECO:0000313" key="2">
    <source>
        <dbReference type="Proteomes" id="UP001157502"/>
    </source>
</evidence>
<dbReference type="Proteomes" id="UP001157502">
    <property type="component" value="Chromosome 5"/>
</dbReference>
<keyword evidence="2" id="KW-1185">Reference proteome</keyword>
<protein>
    <submittedName>
        <fullName evidence="1">Uncharacterized protein</fullName>
    </submittedName>
</protein>
<sequence length="92" mass="10148">MAVDLLPSPTVQLTRSPFQTIQQGQKDSRDNRLDAAVLWKAFGCVGCGFVLCLHGDLCAFAFTDCTLKRKKEQVPLCRLVACHPSYHGLPVD</sequence>
<reference evidence="1" key="1">
    <citation type="submission" date="2021-05" db="EMBL/GenBank/DDBJ databases">
        <authorList>
            <person name="Pan Q."/>
            <person name="Jouanno E."/>
            <person name="Zahm M."/>
            <person name="Klopp C."/>
            <person name="Cabau C."/>
            <person name="Louis A."/>
            <person name="Berthelot C."/>
            <person name="Parey E."/>
            <person name="Roest Crollius H."/>
            <person name="Montfort J."/>
            <person name="Robinson-Rechavi M."/>
            <person name="Bouchez O."/>
            <person name="Lampietro C."/>
            <person name="Lopez Roques C."/>
            <person name="Donnadieu C."/>
            <person name="Postlethwait J."/>
            <person name="Bobe J."/>
            <person name="Dillon D."/>
            <person name="Chandos A."/>
            <person name="von Hippel F."/>
            <person name="Guiguen Y."/>
        </authorList>
    </citation>
    <scope>NUCLEOTIDE SEQUENCE</scope>
    <source>
        <strain evidence="1">YG-Jan2019</strain>
    </source>
</reference>
<name>A0ACC2H7L1_DALPE</name>
<accession>A0ACC2H7L1</accession>